<dbReference type="SUPFAM" id="SSF53756">
    <property type="entry name" value="UDP-Glycosyltransferase/glycogen phosphorylase"/>
    <property type="match status" value="1"/>
</dbReference>
<dbReference type="Pfam" id="PF01075">
    <property type="entry name" value="Glyco_transf_9"/>
    <property type="match status" value="1"/>
</dbReference>
<dbReference type="InterPro" id="IPR051199">
    <property type="entry name" value="LPS_LOS_Heptosyltrfase"/>
</dbReference>
<dbReference type="Proteomes" id="UP000696931">
    <property type="component" value="Unassembled WGS sequence"/>
</dbReference>
<proteinExistence type="predicted"/>
<dbReference type="Gene3D" id="3.40.50.2000">
    <property type="entry name" value="Glycogen Phosphorylase B"/>
    <property type="match status" value="2"/>
</dbReference>
<evidence type="ECO:0000313" key="4">
    <source>
        <dbReference type="Proteomes" id="UP000696931"/>
    </source>
</evidence>
<keyword evidence="2" id="KW-0808">Transferase</keyword>
<reference evidence="3" key="1">
    <citation type="submission" date="2020-07" db="EMBL/GenBank/DDBJ databases">
        <title>Huge and variable diversity of episymbiotic CPR bacteria and DPANN archaea in groundwater ecosystems.</title>
        <authorList>
            <person name="He C.Y."/>
            <person name="Keren R."/>
            <person name="Whittaker M."/>
            <person name="Farag I.F."/>
            <person name="Doudna J."/>
            <person name="Cate J.H.D."/>
            <person name="Banfield J.F."/>
        </authorList>
    </citation>
    <scope>NUCLEOTIDE SEQUENCE</scope>
    <source>
        <strain evidence="3">NC_groundwater_1813_Pr3_B-0.1um_71_17</strain>
    </source>
</reference>
<gene>
    <name evidence="3" type="ORF">HZA61_05295</name>
</gene>
<evidence type="ECO:0000313" key="3">
    <source>
        <dbReference type="EMBL" id="MBI5168878.1"/>
    </source>
</evidence>
<dbReference type="EMBL" id="JACRIW010000038">
    <property type="protein sequence ID" value="MBI5168878.1"/>
    <property type="molecule type" value="Genomic_DNA"/>
</dbReference>
<accession>A0A933SEC7</accession>
<sequence length="333" mass="35561">MSTVVVVRPRALGDLILVTPAWRALAAAGHAVHAVTEARFTPLLQGMPWLAGVHAIERTNLSTVTTLRTLRKLKPAMAVDFFGNVRTAVLAKGCGAPVVWGFDLRGRKHFYTHTVPRELRFGADGREYAVDVHMRLALAAGGVEAGRRPEIMVGSTAAAAAERLLAEAGVREPGRTVGVVASGTSQVRALPVAHSAVLARGLMEAGYEVLLITGPGEAGLTRRFVAVAPGARVLPPCGVAELAAVVQRLRAVVGTNSGPQHMAGAFDVASFAFFGPLHPDTWSPRGPRHAYWRTDVPCRACDRTECAHWHCMTRISPGEAADRVLEHLRSHEA</sequence>
<dbReference type="AlphaFoldDB" id="A0A933SEC7"/>
<comment type="caution">
    <text evidence="3">The sequence shown here is derived from an EMBL/GenBank/DDBJ whole genome shotgun (WGS) entry which is preliminary data.</text>
</comment>
<dbReference type="PANTHER" id="PTHR30160">
    <property type="entry name" value="TETRAACYLDISACCHARIDE 4'-KINASE-RELATED"/>
    <property type="match status" value="1"/>
</dbReference>
<dbReference type="InterPro" id="IPR002201">
    <property type="entry name" value="Glyco_trans_9"/>
</dbReference>
<dbReference type="GO" id="GO:0008713">
    <property type="term" value="F:ADP-heptose-lipopolysaccharide heptosyltransferase activity"/>
    <property type="evidence" value="ECO:0007669"/>
    <property type="project" value="TreeGrafter"/>
</dbReference>
<dbReference type="GO" id="GO:0009244">
    <property type="term" value="P:lipopolysaccharide core region biosynthetic process"/>
    <property type="evidence" value="ECO:0007669"/>
    <property type="project" value="TreeGrafter"/>
</dbReference>
<dbReference type="GO" id="GO:0005829">
    <property type="term" value="C:cytosol"/>
    <property type="evidence" value="ECO:0007669"/>
    <property type="project" value="TreeGrafter"/>
</dbReference>
<evidence type="ECO:0000256" key="1">
    <source>
        <dbReference type="ARBA" id="ARBA00022676"/>
    </source>
</evidence>
<keyword evidence="1" id="KW-0328">Glycosyltransferase</keyword>
<evidence type="ECO:0000256" key="2">
    <source>
        <dbReference type="ARBA" id="ARBA00022679"/>
    </source>
</evidence>
<dbReference type="CDD" id="cd03789">
    <property type="entry name" value="GT9_LPS_heptosyltransferase"/>
    <property type="match status" value="1"/>
</dbReference>
<name>A0A933SEC7_UNCEI</name>
<organism evidence="3 4">
    <name type="scientific">Eiseniibacteriota bacterium</name>
    <dbReference type="NCBI Taxonomy" id="2212470"/>
    <lineage>
        <taxon>Bacteria</taxon>
        <taxon>Candidatus Eiseniibacteriota</taxon>
    </lineage>
</organism>
<protein>
    <submittedName>
        <fullName evidence="3">Glycosyltransferase family 9 protein</fullName>
    </submittedName>
</protein>